<dbReference type="Pfam" id="PF04397">
    <property type="entry name" value="LytTR"/>
    <property type="match status" value="1"/>
</dbReference>
<comment type="caution">
    <text evidence="2">The sequence shown here is derived from an EMBL/GenBank/DDBJ whole genome shotgun (WGS) entry which is preliminary data.</text>
</comment>
<dbReference type="Proteomes" id="UP001526246">
    <property type="component" value="Unassembled WGS sequence"/>
</dbReference>
<evidence type="ECO:0000259" key="1">
    <source>
        <dbReference type="SMART" id="SM00850"/>
    </source>
</evidence>
<gene>
    <name evidence="2" type="ORF">OMW55_05540</name>
</gene>
<proteinExistence type="predicted"/>
<reference evidence="2 3" key="1">
    <citation type="submission" date="2022-10" db="EMBL/GenBank/DDBJ databases">
        <title>Sphingomonas sp.</title>
        <authorList>
            <person name="Jin C."/>
        </authorList>
    </citation>
    <scope>NUCLEOTIDE SEQUENCE [LARGE SCALE GENOMIC DNA]</scope>
    <source>
        <strain evidence="2 3">BN140010</strain>
    </source>
</reference>
<dbReference type="EMBL" id="JAPDOB010000001">
    <property type="protein sequence ID" value="MCW3797270.1"/>
    <property type="molecule type" value="Genomic_DNA"/>
</dbReference>
<dbReference type="SMART" id="SM00850">
    <property type="entry name" value="LytTR"/>
    <property type="match status" value="1"/>
</dbReference>
<dbReference type="Gene3D" id="2.40.50.1020">
    <property type="entry name" value="LytTr DNA-binding domain"/>
    <property type="match status" value="1"/>
</dbReference>
<dbReference type="InterPro" id="IPR007492">
    <property type="entry name" value="LytTR_DNA-bd_dom"/>
</dbReference>
<name>A0ABT3JDX8_9SPHN</name>
<evidence type="ECO:0000313" key="3">
    <source>
        <dbReference type="Proteomes" id="UP001526246"/>
    </source>
</evidence>
<dbReference type="RefSeq" id="WP_264882013.1">
    <property type="nucleotide sequence ID" value="NZ_JAPDOB010000001.1"/>
</dbReference>
<protein>
    <submittedName>
        <fullName evidence="2">LytTR family transcriptional regulator</fullName>
    </submittedName>
</protein>
<organism evidence="2 3">
    <name type="scientific">Sphingomonas arvum</name>
    <dbReference type="NCBI Taxonomy" id="2992113"/>
    <lineage>
        <taxon>Bacteria</taxon>
        <taxon>Pseudomonadati</taxon>
        <taxon>Pseudomonadota</taxon>
        <taxon>Alphaproteobacteria</taxon>
        <taxon>Sphingomonadales</taxon>
        <taxon>Sphingomonadaceae</taxon>
        <taxon>Sphingomonas</taxon>
    </lineage>
</organism>
<feature type="domain" description="HTH LytTR-type" evidence="1">
    <location>
        <begin position="53"/>
        <end position="149"/>
    </location>
</feature>
<sequence length="181" mass="20686">MHARLSSLEEYTTEMERIAPQLAEYASRVESNFVARKVDRTPKECALWVPCREGRRRIDASMINKINAEGDYMRLYMDGSDCLVHDTIRHLMAQLDAEQFIQLHRSTVVRADFIDRLMHRERRWVARLRDGTEQAVAKSRVGAILRSLSADSSTGGSVSPTFGKPVEEVSTVNETEMKRLT</sequence>
<accession>A0ABT3JDX8</accession>
<keyword evidence="3" id="KW-1185">Reference proteome</keyword>
<evidence type="ECO:0000313" key="2">
    <source>
        <dbReference type="EMBL" id="MCW3797270.1"/>
    </source>
</evidence>